<accession>A0A5B1LHY2</accession>
<organism evidence="6 7">
    <name type="scientific">Nocardioides humilatus</name>
    <dbReference type="NCBI Taxonomy" id="2607660"/>
    <lineage>
        <taxon>Bacteria</taxon>
        <taxon>Bacillati</taxon>
        <taxon>Actinomycetota</taxon>
        <taxon>Actinomycetes</taxon>
        <taxon>Propionibacteriales</taxon>
        <taxon>Nocardioidaceae</taxon>
        <taxon>Nocardioides</taxon>
    </lineage>
</organism>
<dbReference type="GO" id="GO:0004518">
    <property type="term" value="F:nuclease activity"/>
    <property type="evidence" value="ECO:0007669"/>
    <property type="project" value="UniProtKB-KW"/>
</dbReference>
<evidence type="ECO:0000313" key="7">
    <source>
        <dbReference type="Proteomes" id="UP000325003"/>
    </source>
</evidence>
<dbReference type="Proteomes" id="UP000325003">
    <property type="component" value="Unassembled WGS sequence"/>
</dbReference>
<evidence type="ECO:0000256" key="1">
    <source>
        <dbReference type="ARBA" id="ARBA00022722"/>
    </source>
</evidence>
<protein>
    <submittedName>
        <fullName evidence="6">PIN domain-containing protein</fullName>
    </submittedName>
</protein>
<reference evidence="6 7" key="2">
    <citation type="submission" date="2019-09" db="EMBL/GenBank/DDBJ databases">
        <authorList>
            <person name="Jin C."/>
        </authorList>
    </citation>
    <scope>NUCLEOTIDE SEQUENCE [LARGE SCALE GENOMIC DNA]</scope>
    <source>
        <strain evidence="6 7">BN130099</strain>
    </source>
</reference>
<dbReference type="RefSeq" id="WP_149727688.1">
    <property type="nucleotide sequence ID" value="NZ_VUJV01000002.1"/>
</dbReference>
<gene>
    <name evidence="6" type="ORF">F0U44_07550</name>
</gene>
<dbReference type="Gene3D" id="3.40.50.1010">
    <property type="entry name" value="5'-nuclease"/>
    <property type="match status" value="1"/>
</dbReference>
<evidence type="ECO:0000259" key="5">
    <source>
        <dbReference type="Pfam" id="PF01850"/>
    </source>
</evidence>
<proteinExistence type="predicted"/>
<evidence type="ECO:0000256" key="2">
    <source>
        <dbReference type="ARBA" id="ARBA00022723"/>
    </source>
</evidence>
<keyword evidence="7" id="KW-1185">Reference proteome</keyword>
<keyword evidence="3" id="KW-0378">Hydrolase</keyword>
<keyword evidence="1" id="KW-0540">Nuclease</keyword>
<evidence type="ECO:0000313" key="6">
    <source>
        <dbReference type="EMBL" id="KAA1420263.1"/>
    </source>
</evidence>
<dbReference type="InterPro" id="IPR029060">
    <property type="entry name" value="PIN-like_dom_sf"/>
</dbReference>
<dbReference type="InterPro" id="IPR002716">
    <property type="entry name" value="PIN_dom"/>
</dbReference>
<evidence type="ECO:0000256" key="3">
    <source>
        <dbReference type="ARBA" id="ARBA00022801"/>
    </source>
</evidence>
<feature type="domain" description="PIN" evidence="5">
    <location>
        <begin position="8"/>
        <end position="118"/>
    </location>
</feature>
<dbReference type="GO" id="GO:0046872">
    <property type="term" value="F:metal ion binding"/>
    <property type="evidence" value="ECO:0007669"/>
    <property type="project" value="UniProtKB-KW"/>
</dbReference>
<comment type="caution">
    <text evidence="6">The sequence shown here is derived from an EMBL/GenBank/DDBJ whole genome shotgun (WGS) entry which is preliminary data.</text>
</comment>
<dbReference type="EMBL" id="VUJV01000002">
    <property type="protein sequence ID" value="KAA1420263.1"/>
    <property type="molecule type" value="Genomic_DNA"/>
</dbReference>
<dbReference type="Pfam" id="PF01850">
    <property type="entry name" value="PIN"/>
    <property type="match status" value="1"/>
</dbReference>
<dbReference type="AlphaFoldDB" id="A0A5B1LHY2"/>
<keyword evidence="4" id="KW-0460">Magnesium</keyword>
<reference evidence="6 7" key="1">
    <citation type="submission" date="2019-09" db="EMBL/GenBank/DDBJ databases">
        <title>Nocardioides panacisoli sp. nov., isolated from the soil of a ginseng field.</title>
        <authorList>
            <person name="Cho C."/>
        </authorList>
    </citation>
    <scope>NUCLEOTIDE SEQUENCE [LARGE SCALE GENOMIC DNA]</scope>
    <source>
        <strain evidence="6 7">BN130099</strain>
    </source>
</reference>
<dbReference type="SUPFAM" id="SSF88723">
    <property type="entry name" value="PIN domain-like"/>
    <property type="match status" value="1"/>
</dbReference>
<keyword evidence="2" id="KW-0479">Metal-binding</keyword>
<sequence>MRKPGLSLDAGALIAVERGNRGVRQAIEDALSSRRRIHVTPGVVAQVWRDGARQAVVARLLDSPGVTLLDLTSDTAKILGEMVAASGHADIIDVHVALDARQHGHIVMTSDPDDIRAVDPSLTIIEV</sequence>
<dbReference type="GO" id="GO:0016787">
    <property type="term" value="F:hydrolase activity"/>
    <property type="evidence" value="ECO:0007669"/>
    <property type="project" value="UniProtKB-KW"/>
</dbReference>
<evidence type="ECO:0000256" key="4">
    <source>
        <dbReference type="ARBA" id="ARBA00022842"/>
    </source>
</evidence>
<name>A0A5B1LHY2_9ACTN</name>